<dbReference type="AlphaFoldDB" id="A0A7Z1TH46"/>
<dbReference type="EMBL" id="QARO01000042">
    <property type="protein sequence ID" value="PUF52428.1"/>
    <property type="molecule type" value="Genomic_DNA"/>
</dbReference>
<dbReference type="RefSeq" id="WP_154708063.1">
    <property type="nucleotide sequence ID" value="NZ_QARO01000042.1"/>
</dbReference>
<dbReference type="Proteomes" id="UP000251351">
    <property type="component" value="Unassembled WGS sequence"/>
</dbReference>
<dbReference type="SUPFAM" id="SSF46894">
    <property type="entry name" value="C-terminal effector domain of the bipartite response regulators"/>
    <property type="match status" value="1"/>
</dbReference>
<proteinExistence type="predicted"/>
<dbReference type="InterPro" id="IPR016032">
    <property type="entry name" value="Sig_transdc_resp-reg_C-effctor"/>
</dbReference>
<dbReference type="GO" id="GO:0003677">
    <property type="term" value="F:DNA binding"/>
    <property type="evidence" value="ECO:0007669"/>
    <property type="project" value="UniProtKB-KW"/>
</dbReference>
<evidence type="ECO:0000313" key="3">
    <source>
        <dbReference type="EMBL" id="PUF27306.1"/>
    </source>
</evidence>
<evidence type="ECO:0000313" key="4">
    <source>
        <dbReference type="EMBL" id="PUF52428.1"/>
    </source>
</evidence>
<evidence type="ECO:0000313" key="6">
    <source>
        <dbReference type="Proteomes" id="UP000251540"/>
    </source>
</evidence>
<organism evidence="4 5">
    <name type="scientific">Salmonella enterica I</name>
    <dbReference type="NCBI Taxonomy" id="59201"/>
    <lineage>
        <taxon>Bacteria</taxon>
        <taxon>Pseudomonadati</taxon>
        <taxon>Pseudomonadota</taxon>
        <taxon>Gammaproteobacteria</taxon>
        <taxon>Enterobacterales</taxon>
        <taxon>Enterobacteriaceae</taxon>
        <taxon>Salmonella</taxon>
    </lineage>
</organism>
<dbReference type="Gene3D" id="1.10.10.10">
    <property type="entry name" value="Winged helix-like DNA-binding domain superfamily/Winged helix DNA-binding domain"/>
    <property type="match status" value="1"/>
</dbReference>
<evidence type="ECO:0000256" key="1">
    <source>
        <dbReference type="ARBA" id="ARBA00023125"/>
    </source>
</evidence>
<feature type="domain" description="HTH luxR-type" evidence="2">
    <location>
        <begin position="3"/>
        <end position="27"/>
    </location>
</feature>
<comment type="caution">
    <text evidence="4">The sequence shown here is derived from an EMBL/GenBank/DDBJ whole genome shotgun (WGS) entry which is preliminary data.</text>
</comment>
<keyword evidence="1" id="KW-0238">DNA-binding</keyword>
<dbReference type="InterPro" id="IPR036388">
    <property type="entry name" value="WH-like_DNA-bd_sf"/>
</dbReference>
<accession>A0A7Z1TH46</accession>
<dbReference type="InterPro" id="IPR000792">
    <property type="entry name" value="Tscrpt_reg_LuxR_C"/>
</dbReference>
<evidence type="ECO:0000259" key="2">
    <source>
        <dbReference type="Pfam" id="PF00196"/>
    </source>
</evidence>
<dbReference type="Pfam" id="PF00196">
    <property type="entry name" value="GerE"/>
    <property type="match status" value="1"/>
</dbReference>
<gene>
    <name evidence="4" type="ORF">DAX73_26205</name>
    <name evidence="3" type="ORF">DAX92_26025</name>
</gene>
<reference evidence="5 6" key="1">
    <citation type="submission" date="2018-04" db="EMBL/GenBank/DDBJ databases">
        <title>Whole genome sequencing of Salmonella enterica.</title>
        <authorList>
            <person name="Bell R."/>
        </authorList>
    </citation>
    <scope>NUCLEOTIDE SEQUENCE [LARGE SCALE GENOMIC DNA]</scope>
    <source>
        <strain evidence="3 6">CFSAN058609</strain>
        <strain evidence="4 5">CFSAN058610</strain>
    </source>
</reference>
<protein>
    <recommendedName>
        <fullName evidence="2">HTH luxR-type domain-containing protein</fullName>
    </recommendedName>
</protein>
<dbReference type="GO" id="GO:0006355">
    <property type="term" value="P:regulation of DNA-templated transcription"/>
    <property type="evidence" value="ECO:0007669"/>
    <property type="project" value="InterPro"/>
</dbReference>
<sequence length="33" mass="3827">MLKLTKKEKDICQMILSGDTNKEISNKTHRSVH</sequence>
<dbReference type="Proteomes" id="UP000251540">
    <property type="component" value="Unassembled WGS sequence"/>
</dbReference>
<dbReference type="EMBL" id="QARP01000042">
    <property type="protein sequence ID" value="PUF27306.1"/>
    <property type="molecule type" value="Genomic_DNA"/>
</dbReference>
<evidence type="ECO:0000313" key="5">
    <source>
        <dbReference type="Proteomes" id="UP000251351"/>
    </source>
</evidence>
<name>A0A7Z1TH46_SALET</name>